<evidence type="ECO:0000256" key="1">
    <source>
        <dbReference type="ARBA" id="ARBA00004196"/>
    </source>
</evidence>
<keyword evidence="2" id="KW-0813">Transport</keyword>
<dbReference type="Gene3D" id="3.40.50.1980">
    <property type="entry name" value="Nitrogenase molybdenum iron protein domain"/>
    <property type="match status" value="2"/>
</dbReference>
<keyword evidence="3" id="KW-0732">Signal</keyword>
<sequence length="423" mass="47573">MGEHVPNGERSTRREYLKYGGSVVGAMVLSGCLGGGGSSSEPASAGGDSTAEPNEEPDEQPTEGPDGESNEEQDGGTTEESNEIDPYTVSMEPVGEVTFESVPERWVAYDGGFADMAVALGRGDGLAGVGNADRYYTYVYDELPGVEVERDAVEAYPEVRTKEEFYELDADVHLYDPQMLVNWFDWAEADVEEIRENVAPFFGNLIFRRSDEWHDYRYYTLYEAFELVAEAFRERERFEAFAELHEEFIAEVQTRLPPAAERPNVFLTFEGTDEPETFSPYRLIDKGTSKKQWLDLGVNDALAGTDIENLSTTNRGELDYENLLEIDPDVILVRGHERKSPTEFRETVLAYMEDHPVGGELSAVRNGRVYRGGYLYQGPIHNLFLTERAAKQLYPDEFGEVTDDTKLFDRERVADIVAGNLEE</sequence>
<dbReference type="InterPro" id="IPR051313">
    <property type="entry name" value="Bact_iron-sidero_bind"/>
</dbReference>
<dbReference type="Pfam" id="PF01497">
    <property type="entry name" value="Peripla_BP_2"/>
    <property type="match status" value="1"/>
</dbReference>
<evidence type="ECO:0000313" key="6">
    <source>
        <dbReference type="EMBL" id="MFC6893252.1"/>
    </source>
</evidence>
<feature type="compositionally biased region" description="Acidic residues" evidence="4">
    <location>
        <begin position="53"/>
        <end position="74"/>
    </location>
</feature>
<dbReference type="AlphaFoldDB" id="A0ABD5UUS7"/>
<reference evidence="6 7" key="1">
    <citation type="journal article" date="2019" name="Int. J. Syst. Evol. Microbiol.">
        <title>The Global Catalogue of Microorganisms (GCM) 10K type strain sequencing project: providing services to taxonomists for standard genome sequencing and annotation.</title>
        <authorList>
            <consortium name="The Broad Institute Genomics Platform"/>
            <consortium name="The Broad Institute Genome Sequencing Center for Infectious Disease"/>
            <person name="Wu L."/>
            <person name="Ma J."/>
        </authorList>
    </citation>
    <scope>NUCLEOTIDE SEQUENCE [LARGE SCALE GENOMIC DNA]</scope>
    <source>
        <strain evidence="6 7">SKJ47</strain>
    </source>
</reference>
<keyword evidence="7" id="KW-1185">Reference proteome</keyword>
<evidence type="ECO:0000256" key="3">
    <source>
        <dbReference type="ARBA" id="ARBA00022729"/>
    </source>
</evidence>
<protein>
    <submittedName>
        <fullName evidence="6">ABC transporter substrate-binding protein</fullName>
    </submittedName>
</protein>
<evidence type="ECO:0000313" key="7">
    <source>
        <dbReference type="Proteomes" id="UP001596296"/>
    </source>
</evidence>
<dbReference type="Proteomes" id="UP001596296">
    <property type="component" value="Unassembled WGS sequence"/>
</dbReference>
<evidence type="ECO:0000256" key="4">
    <source>
        <dbReference type="SAM" id="MobiDB-lite"/>
    </source>
</evidence>
<proteinExistence type="predicted"/>
<gene>
    <name evidence="6" type="ORF">ACFQE9_11655</name>
</gene>
<comment type="subcellular location">
    <subcellularLocation>
        <location evidence="1">Cell envelope</location>
    </subcellularLocation>
</comment>
<dbReference type="InterPro" id="IPR002491">
    <property type="entry name" value="ABC_transptr_periplasmic_BD"/>
</dbReference>
<organism evidence="6 7">
    <name type="scientific">Halopenitus salinus</name>
    <dbReference type="NCBI Taxonomy" id="1198295"/>
    <lineage>
        <taxon>Archaea</taxon>
        <taxon>Methanobacteriati</taxon>
        <taxon>Methanobacteriota</taxon>
        <taxon>Stenosarchaea group</taxon>
        <taxon>Halobacteria</taxon>
        <taxon>Halobacteriales</taxon>
        <taxon>Haloferacaceae</taxon>
        <taxon>Halopenitus</taxon>
    </lineage>
</organism>
<dbReference type="PANTHER" id="PTHR30532:SF1">
    <property type="entry name" value="IRON(3+)-HYDROXAMATE-BINDING PROTEIN FHUD"/>
    <property type="match status" value="1"/>
</dbReference>
<evidence type="ECO:0000259" key="5">
    <source>
        <dbReference type="PROSITE" id="PS50983"/>
    </source>
</evidence>
<dbReference type="PROSITE" id="PS50983">
    <property type="entry name" value="FE_B12_PBP"/>
    <property type="match status" value="1"/>
</dbReference>
<feature type="region of interest" description="Disordered" evidence="4">
    <location>
        <begin position="30"/>
        <end position="90"/>
    </location>
</feature>
<dbReference type="SUPFAM" id="SSF53807">
    <property type="entry name" value="Helical backbone' metal receptor"/>
    <property type="match status" value="1"/>
</dbReference>
<comment type="caution">
    <text evidence="6">The sequence shown here is derived from an EMBL/GenBank/DDBJ whole genome shotgun (WGS) entry which is preliminary data.</text>
</comment>
<dbReference type="PANTHER" id="PTHR30532">
    <property type="entry name" value="IRON III DICITRATE-BINDING PERIPLASMIC PROTEIN"/>
    <property type="match status" value="1"/>
</dbReference>
<feature type="compositionally biased region" description="Low complexity" evidence="4">
    <location>
        <begin position="39"/>
        <end position="49"/>
    </location>
</feature>
<evidence type="ECO:0000256" key="2">
    <source>
        <dbReference type="ARBA" id="ARBA00022448"/>
    </source>
</evidence>
<feature type="domain" description="Fe/B12 periplasmic-binding" evidence="5">
    <location>
        <begin position="105"/>
        <end position="401"/>
    </location>
</feature>
<dbReference type="EMBL" id="JBHSXL010000009">
    <property type="protein sequence ID" value="MFC6893252.1"/>
    <property type="molecule type" value="Genomic_DNA"/>
</dbReference>
<dbReference type="RefSeq" id="WP_379744607.1">
    <property type="nucleotide sequence ID" value="NZ_JBHSVN010000001.1"/>
</dbReference>
<name>A0ABD5UUS7_9EURY</name>
<accession>A0ABD5UUS7</accession>